<dbReference type="CDD" id="cd06849">
    <property type="entry name" value="lipoyl_domain"/>
    <property type="match status" value="1"/>
</dbReference>
<feature type="compositionally biased region" description="Polar residues" evidence="2">
    <location>
        <begin position="255"/>
        <end position="266"/>
    </location>
</feature>
<dbReference type="SUPFAM" id="SSF51230">
    <property type="entry name" value="Single hybrid motif"/>
    <property type="match status" value="1"/>
</dbReference>
<accession>A0A8H5BXF1</accession>
<feature type="domain" description="Lipoyl-binding" evidence="3">
    <location>
        <begin position="38"/>
        <end position="114"/>
    </location>
</feature>
<evidence type="ECO:0000313" key="4">
    <source>
        <dbReference type="EMBL" id="KAF5331098.1"/>
    </source>
</evidence>
<dbReference type="GO" id="GO:0004742">
    <property type="term" value="F:dihydrolipoyllysine-residue acetyltransferase activity"/>
    <property type="evidence" value="ECO:0007669"/>
    <property type="project" value="TreeGrafter"/>
</dbReference>
<dbReference type="InterPro" id="IPR011053">
    <property type="entry name" value="Single_hybrid_motif"/>
</dbReference>
<dbReference type="PANTHER" id="PTHR23151">
    <property type="entry name" value="DIHYDROLIPOAMIDE ACETYL/SUCCINYL-TRANSFERASE-RELATED"/>
    <property type="match status" value="1"/>
</dbReference>
<reference evidence="4 5" key="1">
    <citation type="journal article" date="2020" name="ISME J.">
        <title>Uncovering the hidden diversity of litter-decomposition mechanisms in mushroom-forming fungi.</title>
        <authorList>
            <person name="Floudas D."/>
            <person name="Bentzer J."/>
            <person name="Ahren D."/>
            <person name="Johansson T."/>
            <person name="Persson P."/>
            <person name="Tunlid A."/>
        </authorList>
    </citation>
    <scope>NUCLEOTIDE SEQUENCE [LARGE SCALE GENOMIC DNA]</scope>
    <source>
        <strain evidence="4 5">CBS 101986</strain>
    </source>
</reference>
<dbReference type="GO" id="GO:0006086">
    <property type="term" value="P:pyruvate decarboxylation to acetyl-CoA"/>
    <property type="evidence" value="ECO:0007669"/>
    <property type="project" value="InterPro"/>
</dbReference>
<evidence type="ECO:0000256" key="1">
    <source>
        <dbReference type="ARBA" id="ARBA00022823"/>
    </source>
</evidence>
<organism evidence="4 5">
    <name type="scientific">Psilocybe cf. subviscida</name>
    <dbReference type="NCBI Taxonomy" id="2480587"/>
    <lineage>
        <taxon>Eukaryota</taxon>
        <taxon>Fungi</taxon>
        <taxon>Dikarya</taxon>
        <taxon>Basidiomycota</taxon>
        <taxon>Agaricomycotina</taxon>
        <taxon>Agaricomycetes</taxon>
        <taxon>Agaricomycetidae</taxon>
        <taxon>Agaricales</taxon>
        <taxon>Agaricineae</taxon>
        <taxon>Strophariaceae</taxon>
        <taxon>Psilocybe</taxon>
    </lineage>
</organism>
<dbReference type="GO" id="GO:0045254">
    <property type="term" value="C:pyruvate dehydrogenase complex"/>
    <property type="evidence" value="ECO:0007669"/>
    <property type="project" value="InterPro"/>
</dbReference>
<name>A0A8H5BXF1_9AGAR</name>
<dbReference type="OrthoDB" id="537444at2759"/>
<evidence type="ECO:0000256" key="2">
    <source>
        <dbReference type="SAM" id="MobiDB-lite"/>
    </source>
</evidence>
<feature type="compositionally biased region" description="Low complexity" evidence="2">
    <location>
        <begin position="146"/>
        <end position="176"/>
    </location>
</feature>
<dbReference type="Gene3D" id="2.40.50.100">
    <property type="match status" value="1"/>
</dbReference>
<dbReference type="InterPro" id="IPR000089">
    <property type="entry name" value="Biotin_lipoyl"/>
</dbReference>
<dbReference type="PANTHER" id="PTHR23151:SF90">
    <property type="entry name" value="DIHYDROLIPOYLLYSINE-RESIDUE ACETYLTRANSFERASE COMPONENT OF PYRUVATE DEHYDROGENASE COMPLEX, MITOCHONDRIAL-RELATED"/>
    <property type="match status" value="1"/>
</dbReference>
<protein>
    <recommendedName>
        <fullName evidence="3">Lipoyl-binding domain-containing protein</fullName>
    </recommendedName>
</protein>
<dbReference type="AlphaFoldDB" id="A0A8H5BXF1"/>
<dbReference type="EMBL" id="JAACJJ010000001">
    <property type="protein sequence ID" value="KAF5331098.1"/>
    <property type="molecule type" value="Genomic_DNA"/>
</dbReference>
<comment type="caution">
    <text evidence="4">The sequence shown here is derived from an EMBL/GenBank/DDBJ whole genome shotgun (WGS) entry which is preliminary data.</text>
</comment>
<evidence type="ECO:0000259" key="3">
    <source>
        <dbReference type="PROSITE" id="PS50968"/>
    </source>
</evidence>
<dbReference type="Proteomes" id="UP000567179">
    <property type="component" value="Unassembled WGS sequence"/>
</dbReference>
<dbReference type="InterPro" id="IPR045257">
    <property type="entry name" value="E2/Pdx1"/>
</dbReference>
<feature type="region of interest" description="Disordered" evidence="2">
    <location>
        <begin position="139"/>
        <end position="217"/>
    </location>
</feature>
<gene>
    <name evidence="4" type="ORF">D9619_006038</name>
</gene>
<feature type="compositionally biased region" description="Low complexity" evidence="2">
    <location>
        <begin position="195"/>
        <end position="210"/>
    </location>
</feature>
<dbReference type="Pfam" id="PF00364">
    <property type="entry name" value="Biotin_lipoyl"/>
    <property type="match status" value="1"/>
</dbReference>
<evidence type="ECO:0000313" key="5">
    <source>
        <dbReference type="Proteomes" id="UP000567179"/>
    </source>
</evidence>
<keyword evidence="5" id="KW-1185">Reference proteome</keyword>
<dbReference type="FunFam" id="2.40.50.100:FF:000010">
    <property type="entry name" value="Acetyltransferase component of pyruvate dehydrogenase complex"/>
    <property type="match status" value="1"/>
</dbReference>
<feature type="region of interest" description="Disordered" evidence="2">
    <location>
        <begin position="255"/>
        <end position="275"/>
    </location>
</feature>
<keyword evidence="1" id="KW-0450">Lipoyl</keyword>
<proteinExistence type="predicted"/>
<sequence>MSAIPLARVSVVPCARASSSLGRSHSRSRGISGSSKRHAAIMMPAMSPLMAEGTIRRWRKKEGEYFQPGDVLLEIESDIATLDVEACSPGILGKILMPDGTSRVPIEQVIALVARDMEEYALLQSSGLHVQDTMLVPQHPRSPQILSSSFSTSSMPMSNSMRSSSPSRTPRRLSLFEQQMQRGNRHAHVGGPVASPSMPSTPLHSSPSSSMDRQRRDSFTPVKYDSELLSDAEQIQVQADGVAMRRRIVHNLSMRSLPTTRSQSQSARDDFDTFL</sequence>
<dbReference type="PROSITE" id="PS50968">
    <property type="entry name" value="BIOTINYL_LIPOYL"/>
    <property type="match status" value="1"/>
</dbReference>